<comment type="subcellular location">
    <subcellularLocation>
        <location evidence="1">Nucleus</location>
    </subcellularLocation>
</comment>
<dbReference type="STRING" id="6211.A0A068Y2Y1"/>
<organism evidence="5 6">
    <name type="scientific">Echinococcus multilocularis</name>
    <name type="common">Fox tapeworm</name>
    <dbReference type="NCBI Taxonomy" id="6211"/>
    <lineage>
        <taxon>Eukaryota</taxon>
        <taxon>Metazoa</taxon>
        <taxon>Spiralia</taxon>
        <taxon>Lophotrochozoa</taxon>
        <taxon>Platyhelminthes</taxon>
        <taxon>Cestoda</taxon>
        <taxon>Eucestoda</taxon>
        <taxon>Cyclophyllidea</taxon>
        <taxon>Taeniidae</taxon>
        <taxon>Echinococcus</taxon>
    </lineage>
</organism>
<evidence type="ECO:0000313" key="5">
    <source>
        <dbReference type="EMBL" id="CDS36446.1"/>
    </source>
</evidence>
<name>A0A068Y2Y1_ECHMU</name>
<dbReference type="EMBL" id="LN902849">
    <property type="protein sequence ID" value="CDS36446.1"/>
    <property type="molecule type" value="Genomic_DNA"/>
</dbReference>
<gene>
    <name evidence="5" type="ORF">EmuJ_000354400</name>
</gene>
<dbReference type="SUPFAM" id="SSF53300">
    <property type="entry name" value="vWA-like"/>
    <property type="match status" value="1"/>
</dbReference>
<protein>
    <recommendedName>
        <fullName evidence="7">Integrator complex subunit 14</fullName>
    </recommendedName>
</protein>
<dbReference type="GO" id="GO:0034472">
    <property type="term" value="P:snRNA 3'-end processing"/>
    <property type="evidence" value="ECO:0007669"/>
    <property type="project" value="TreeGrafter"/>
</dbReference>
<feature type="domain" description="Integrator complex subunit 14 beta-barrel" evidence="3">
    <location>
        <begin position="197"/>
        <end position="264"/>
    </location>
</feature>
<reference evidence="5" key="2">
    <citation type="submission" date="2015-11" db="EMBL/GenBank/DDBJ databases">
        <authorList>
            <person name="Zhang Y."/>
            <person name="Guo Z."/>
        </authorList>
    </citation>
    <scope>NUCLEOTIDE SEQUENCE</scope>
</reference>
<dbReference type="Pfam" id="PF20504">
    <property type="entry name" value="IntS14_C"/>
    <property type="match status" value="1"/>
</dbReference>
<evidence type="ECO:0008006" key="7">
    <source>
        <dbReference type="Google" id="ProtNLM"/>
    </source>
</evidence>
<keyword evidence="2" id="KW-0539">Nucleus</keyword>
<dbReference type="GO" id="GO:0032039">
    <property type="term" value="C:integrator complex"/>
    <property type="evidence" value="ECO:0007669"/>
    <property type="project" value="InterPro"/>
</dbReference>
<dbReference type="AlphaFoldDB" id="A0A068Y2Y1"/>
<feature type="domain" description="Integrator complex subunit 14 C-terminal" evidence="4">
    <location>
        <begin position="408"/>
        <end position="459"/>
    </location>
</feature>
<sequence>MPWIIAIDWSFQMLRPLSHDKKSLFVHSQSIAKEFLHKLLKFDPHDFVSLVAKSSSDTFFCPGFTDSNSTLEDTVDSYPNPSSKLCLRNDFTSTLIKLVEKELPKFNIYQHLRVLVITDGWSEGIPGDHASELLPSVASKEVTCIVVNLFDAQSSSKLNVLKSYFEDFHVVENASTIPIGVVVDSVLAVQRCEVYSQGFIACGHLIAPVTLAPSPCIRKWKHLGTLPEQEIQLFVEIFGFLQVNDVSHPPIASRHTLIHAPGDTSMESRGVEVLRVMMAALGASETVGMANVYIQPRTKSPKVIRISDESVELPGGREFLTHGFISRFSARRDCILLLSLFGSEAVAWLGQFDYLAPVAVFEGKTVYNAAEHVTPFPVCVAEQLSYVVPSSSVPGGSDFHYVNWANTASGPSADFSKVLRLARRLPEKADIFLKELSRLVSVTQALGLPQLLDTLRLLLMEYLPPTLDAELLSKVRRILCIETPYVTFPYFGNHIKGKVPNWVKEYNFGSTAKCPHSC</sequence>
<dbReference type="InterPro" id="IPR036465">
    <property type="entry name" value="vWFA_dom_sf"/>
</dbReference>
<dbReference type="InterPro" id="IPR039841">
    <property type="entry name" value="INTS14"/>
</dbReference>
<reference evidence="5" key="1">
    <citation type="journal article" date="2013" name="Nature">
        <title>The genomes of four tapeworm species reveal adaptations to parasitism.</title>
        <authorList>
            <person name="Tsai I.J."/>
            <person name="Zarowiecki M."/>
            <person name="Holroyd N."/>
            <person name="Garciarrubio A."/>
            <person name="Sanchez-Flores A."/>
            <person name="Brooks K.L."/>
            <person name="Tracey A."/>
            <person name="Bobes R.J."/>
            <person name="Fragoso G."/>
            <person name="Sciutto E."/>
            <person name="Aslett M."/>
            <person name="Beasley H."/>
            <person name="Bennett H.M."/>
            <person name="Cai J."/>
            <person name="Camicia F."/>
            <person name="Clark R."/>
            <person name="Cucher M."/>
            <person name="De Silva N."/>
            <person name="Day T.A."/>
            <person name="Deplazes P."/>
            <person name="Estrada K."/>
            <person name="Fernandez C."/>
            <person name="Holland P.W."/>
            <person name="Hou J."/>
            <person name="Hu S."/>
            <person name="Huckvale T."/>
            <person name="Hung S.S."/>
            <person name="Kamenetzky L."/>
            <person name="Keane J.A."/>
            <person name="Kiss F."/>
            <person name="Koziol U."/>
            <person name="Lambert O."/>
            <person name="Liu K."/>
            <person name="Luo X."/>
            <person name="Luo Y."/>
            <person name="Macchiaroli N."/>
            <person name="Nichol S."/>
            <person name="Paps J."/>
            <person name="Parkinson J."/>
            <person name="Pouchkina-Stantcheva N."/>
            <person name="Riddiford N."/>
            <person name="Rosenzvit M."/>
            <person name="Salinas G."/>
            <person name="Wasmuth J.D."/>
            <person name="Zamanian M."/>
            <person name="Zheng Y."/>
            <person name="Cai X."/>
            <person name="Soberon X."/>
            <person name="Olson P.D."/>
            <person name="Laclette J.P."/>
            <person name="Brehm K."/>
            <person name="Berriman M."/>
            <person name="Garciarrubio A."/>
            <person name="Bobes R.J."/>
            <person name="Fragoso G."/>
            <person name="Sanchez-Flores A."/>
            <person name="Estrada K."/>
            <person name="Cevallos M.A."/>
            <person name="Morett E."/>
            <person name="Gonzalez V."/>
            <person name="Portillo T."/>
            <person name="Ochoa-Leyva A."/>
            <person name="Jose M.V."/>
            <person name="Sciutto E."/>
            <person name="Landa A."/>
            <person name="Jimenez L."/>
            <person name="Valdes V."/>
            <person name="Carrero J.C."/>
            <person name="Larralde C."/>
            <person name="Morales-Montor J."/>
            <person name="Limon-Lason J."/>
            <person name="Soberon X."/>
            <person name="Laclette J.P."/>
        </authorList>
    </citation>
    <scope>NUCLEOTIDE SEQUENCE [LARGE SCALE GENOMIC DNA]</scope>
</reference>
<dbReference type="InterPro" id="IPR045814">
    <property type="entry name" value="IntS14_b-barrel"/>
</dbReference>
<dbReference type="PANTHER" id="PTHR13532">
    <property type="match status" value="1"/>
</dbReference>
<dbReference type="Proteomes" id="UP000017246">
    <property type="component" value="Unassembled WGS sequence"/>
</dbReference>
<evidence type="ECO:0000259" key="3">
    <source>
        <dbReference type="Pfam" id="PF19435"/>
    </source>
</evidence>
<dbReference type="OMA" id="YVNWANT"/>
<accession>A0A068Y2Y1</accession>
<dbReference type="OrthoDB" id="2374335at2759"/>
<proteinExistence type="predicted"/>
<keyword evidence="6" id="KW-1185">Reference proteome</keyword>
<dbReference type="Pfam" id="PF19435">
    <property type="entry name" value="IntS14_b-barrel"/>
    <property type="match status" value="1"/>
</dbReference>
<dbReference type="InterPro" id="IPR046471">
    <property type="entry name" value="IntS14_C"/>
</dbReference>
<evidence type="ECO:0000256" key="1">
    <source>
        <dbReference type="ARBA" id="ARBA00004123"/>
    </source>
</evidence>
<dbReference type="PANTHER" id="PTHR13532:SF3">
    <property type="entry name" value="INTEGRATOR COMPLEX SUBUNIT 14"/>
    <property type="match status" value="1"/>
</dbReference>
<evidence type="ECO:0000259" key="4">
    <source>
        <dbReference type="Pfam" id="PF20504"/>
    </source>
</evidence>
<evidence type="ECO:0000256" key="2">
    <source>
        <dbReference type="ARBA" id="ARBA00023242"/>
    </source>
</evidence>
<evidence type="ECO:0000313" key="6">
    <source>
        <dbReference type="Proteomes" id="UP000017246"/>
    </source>
</evidence>